<dbReference type="Pfam" id="PF01171">
    <property type="entry name" value="ATP_bind_3"/>
    <property type="match status" value="1"/>
</dbReference>
<dbReference type="InterPro" id="IPR011063">
    <property type="entry name" value="TilS/TtcA_N"/>
</dbReference>
<evidence type="ECO:0000256" key="4">
    <source>
        <dbReference type="ARBA" id="ARBA00022679"/>
    </source>
</evidence>
<sequence length="286" mass="32091">MSQAVKRHDRYLARTVRDTCQRHGLLRAGDRVLVALSGGKDSYTMLQLLRGYVRSLDYEVRLVAVHLDQRQPGYDGSKLVAWLEQSGVDYEILSEDTFSVVTEKLEAGATYCSLCSRLRRGILYSAAERLGCNKVALGHHRDDGLETFLLNLFYGGKLQAMPASFTTDDGRFEVIRPLIDCAEADIAEYAVAHEFPILPCNLCGSQEGLKRERVSELLASLEKENPNVRAIMATALANVRPSHLLDTEVRDAWLARPDHVRPTNAARRETHFQALPVRGRRLTVLE</sequence>
<organism evidence="14 15">
    <name type="scientific">Labilithrix luteola</name>
    <dbReference type="NCBI Taxonomy" id="1391654"/>
    <lineage>
        <taxon>Bacteria</taxon>
        <taxon>Pseudomonadati</taxon>
        <taxon>Myxococcota</taxon>
        <taxon>Polyangia</taxon>
        <taxon>Polyangiales</taxon>
        <taxon>Labilitrichaceae</taxon>
        <taxon>Labilithrix</taxon>
    </lineage>
</organism>
<evidence type="ECO:0000256" key="5">
    <source>
        <dbReference type="ARBA" id="ARBA00022694"/>
    </source>
</evidence>
<keyword evidence="9" id="KW-0460">Magnesium</keyword>
<evidence type="ECO:0000313" key="14">
    <source>
        <dbReference type="EMBL" id="AKU97527.1"/>
    </source>
</evidence>
<gene>
    <name evidence="14" type="ORF">AKJ09_04191</name>
</gene>
<dbReference type="GO" id="GO:0008033">
    <property type="term" value="P:tRNA processing"/>
    <property type="evidence" value="ECO:0007669"/>
    <property type="project" value="UniProtKB-KW"/>
</dbReference>
<dbReference type="Gene3D" id="3.40.50.620">
    <property type="entry name" value="HUPs"/>
    <property type="match status" value="1"/>
</dbReference>
<keyword evidence="12" id="KW-0411">Iron-sulfur</keyword>
<proteinExistence type="inferred from homology"/>
<evidence type="ECO:0000256" key="12">
    <source>
        <dbReference type="ARBA" id="ARBA00023014"/>
    </source>
</evidence>
<keyword evidence="5" id="KW-0819">tRNA processing</keyword>
<dbReference type="PANTHER" id="PTHR43686:SF1">
    <property type="entry name" value="AMINOTRAN_5 DOMAIN-CONTAINING PROTEIN"/>
    <property type="match status" value="1"/>
</dbReference>
<accession>A0A0K1PVH2</accession>
<keyword evidence="6" id="KW-0479">Metal-binding</keyword>
<keyword evidence="11" id="KW-0408">Iron</keyword>
<dbReference type="PATRIC" id="fig|1391654.3.peg.4246"/>
<evidence type="ECO:0000256" key="6">
    <source>
        <dbReference type="ARBA" id="ARBA00022723"/>
    </source>
</evidence>
<dbReference type="Proteomes" id="UP000064967">
    <property type="component" value="Chromosome"/>
</dbReference>
<keyword evidence="10" id="KW-0694">RNA-binding</keyword>
<name>A0A0K1PVH2_9BACT</name>
<keyword evidence="1" id="KW-0004">4Fe-4S</keyword>
<keyword evidence="7" id="KW-0547">Nucleotide-binding</keyword>
<dbReference type="GO" id="GO:0046872">
    <property type="term" value="F:metal ion binding"/>
    <property type="evidence" value="ECO:0007669"/>
    <property type="project" value="UniProtKB-KW"/>
</dbReference>
<evidence type="ECO:0000256" key="7">
    <source>
        <dbReference type="ARBA" id="ARBA00022741"/>
    </source>
</evidence>
<dbReference type="InterPro" id="IPR012089">
    <property type="entry name" value="tRNA_Cyd_32_2_STrfase"/>
</dbReference>
<dbReference type="CDD" id="cd24138">
    <property type="entry name" value="TtcA-like"/>
    <property type="match status" value="1"/>
</dbReference>
<protein>
    <submittedName>
        <fullName evidence="14">tRNA(Cytosine32)-2-thiocytidine synthetase</fullName>
    </submittedName>
</protein>
<evidence type="ECO:0000256" key="8">
    <source>
        <dbReference type="ARBA" id="ARBA00022840"/>
    </source>
</evidence>
<dbReference type="GO" id="GO:0016740">
    <property type="term" value="F:transferase activity"/>
    <property type="evidence" value="ECO:0007669"/>
    <property type="project" value="UniProtKB-KW"/>
</dbReference>
<evidence type="ECO:0000256" key="10">
    <source>
        <dbReference type="ARBA" id="ARBA00022884"/>
    </source>
</evidence>
<dbReference type="NCBIfam" id="NF007972">
    <property type="entry name" value="PRK10696.1"/>
    <property type="match status" value="1"/>
</dbReference>
<dbReference type="KEGG" id="llu:AKJ09_04191"/>
<evidence type="ECO:0000259" key="13">
    <source>
        <dbReference type="Pfam" id="PF01171"/>
    </source>
</evidence>
<dbReference type="HAMAP" id="MF_01850">
    <property type="entry name" value="TtcA"/>
    <property type="match status" value="1"/>
</dbReference>
<evidence type="ECO:0000256" key="9">
    <source>
        <dbReference type="ARBA" id="ARBA00022842"/>
    </source>
</evidence>
<reference evidence="14 15" key="1">
    <citation type="submission" date="2015-08" db="EMBL/GenBank/DDBJ databases">
        <authorList>
            <person name="Babu N.S."/>
            <person name="Beckwith C.J."/>
            <person name="Beseler K.G."/>
            <person name="Brison A."/>
            <person name="Carone J.V."/>
            <person name="Caskin T.P."/>
            <person name="Diamond M."/>
            <person name="Durham M.E."/>
            <person name="Foxe J.M."/>
            <person name="Go M."/>
            <person name="Henderson B.A."/>
            <person name="Jones I.B."/>
            <person name="McGettigan J.A."/>
            <person name="Micheletti S.J."/>
            <person name="Nasrallah M.E."/>
            <person name="Ortiz D."/>
            <person name="Piller C.R."/>
            <person name="Privatt S.R."/>
            <person name="Schneider S.L."/>
            <person name="Sharp S."/>
            <person name="Smith T.C."/>
            <person name="Stanton J.D."/>
            <person name="Ullery H.E."/>
            <person name="Wilson R.J."/>
            <person name="Serrano M.G."/>
            <person name="Buck G."/>
            <person name="Lee V."/>
            <person name="Wang Y."/>
            <person name="Carvalho R."/>
            <person name="Voegtly L."/>
            <person name="Shi R."/>
            <person name="Duckworth R."/>
            <person name="Johnson A."/>
            <person name="Loviza R."/>
            <person name="Walstead R."/>
            <person name="Shah Z."/>
            <person name="Kiflezghi M."/>
            <person name="Wade K."/>
            <person name="Ball S.L."/>
            <person name="Bradley K.W."/>
            <person name="Asai D.J."/>
            <person name="Bowman C.A."/>
            <person name="Russell D.A."/>
            <person name="Pope W.H."/>
            <person name="Jacobs-Sera D."/>
            <person name="Hendrix R.W."/>
            <person name="Hatfull G.F."/>
        </authorList>
    </citation>
    <scope>NUCLEOTIDE SEQUENCE [LARGE SCALE GENOMIC DNA]</scope>
    <source>
        <strain evidence="14 15">DSM 27648</strain>
    </source>
</reference>
<dbReference type="PANTHER" id="PTHR43686">
    <property type="entry name" value="SULFURTRANSFERASE-RELATED"/>
    <property type="match status" value="1"/>
</dbReference>
<dbReference type="SUPFAM" id="SSF52402">
    <property type="entry name" value="Adenine nucleotide alpha hydrolases-like"/>
    <property type="match status" value="1"/>
</dbReference>
<evidence type="ECO:0000256" key="3">
    <source>
        <dbReference type="ARBA" id="ARBA00022555"/>
    </source>
</evidence>
<evidence type="ECO:0000256" key="1">
    <source>
        <dbReference type="ARBA" id="ARBA00022485"/>
    </source>
</evidence>
<evidence type="ECO:0000313" key="15">
    <source>
        <dbReference type="Proteomes" id="UP000064967"/>
    </source>
</evidence>
<evidence type="ECO:0000256" key="11">
    <source>
        <dbReference type="ARBA" id="ARBA00023004"/>
    </source>
</evidence>
<feature type="domain" description="tRNA(Ile)-lysidine/2-thiocytidine synthase N-terminal" evidence="13">
    <location>
        <begin position="32"/>
        <end position="195"/>
    </location>
</feature>
<dbReference type="InterPro" id="IPR014729">
    <property type="entry name" value="Rossmann-like_a/b/a_fold"/>
</dbReference>
<dbReference type="GO" id="GO:0051539">
    <property type="term" value="F:4 iron, 4 sulfur cluster binding"/>
    <property type="evidence" value="ECO:0007669"/>
    <property type="project" value="UniProtKB-KW"/>
</dbReference>
<keyword evidence="2" id="KW-0963">Cytoplasm</keyword>
<dbReference type="GO" id="GO:0005524">
    <property type="term" value="F:ATP binding"/>
    <property type="evidence" value="ECO:0007669"/>
    <property type="project" value="UniProtKB-KW"/>
</dbReference>
<dbReference type="PIRSF" id="PIRSF004976">
    <property type="entry name" value="ATPase_YdaO"/>
    <property type="match status" value="1"/>
</dbReference>
<dbReference type="RefSeq" id="WP_146648647.1">
    <property type="nucleotide sequence ID" value="NZ_CP012333.1"/>
</dbReference>
<keyword evidence="15" id="KW-1185">Reference proteome</keyword>
<keyword evidence="8" id="KW-0067">ATP-binding</keyword>
<keyword evidence="3" id="KW-0820">tRNA-binding</keyword>
<dbReference type="STRING" id="1391654.AKJ09_04191"/>
<keyword evidence="4" id="KW-0808">Transferase</keyword>
<dbReference type="OrthoDB" id="9801054at2"/>
<dbReference type="AlphaFoldDB" id="A0A0K1PVH2"/>
<dbReference type="InterPro" id="IPR035107">
    <property type="entry name" value="tRNA_thiolation_TtcA_Ctu1"/>
</dbReference>
<dbReference type="GO" id="GO:0000049">
    <property type="term" value="F:tRNA binding"/>
    <property type="evidence" value="ECO:0007669"/>
    <property type="project" value="UniProtKB-KW"/>
</dbReference>
<evidence type="ECO:0000256" key="2">
    <source>
        <dbReference type="ARBA" id="ARBA00022490"/>
    </source>
</evidence>
<dbReference type="EMBL" id="CP012333">
    <property type="protein sequence ID" value="AKU97527.1"/>
    <property type="molecule type" value="Genomic_DNA"/>
</dbReference>